<proteinExistence type="predicted"/>
<evidence type="ECO:0008006" key="2">
    <source>
        <dbReference type="Google" id="ProtNLM"/>
    </source>
</evidence>
<dbReference type="EMBL" id="UINC01005073">
    <property type="protein sequence ID" value="SVA18887.1"/>
    <property type="molecule type" value="Genomic_DNA"/>
</dbReference>
<accession>A0A381TV94</accession>
<sequence length="37" mass="4162">ITASGVRVGPFADHAEADMVRRRLEAEERLTPRVVQQ</sequence>
<gene>
    <name evidence="1" type="ORF">METZ01_LOCUS71741</name>
</gene>
<reference evidence="1" key="1">
    <citation type="submission" date="2018-05" db="EMBL/GenBank/DDBJ databases">
        <authorList>
            <person name="Lanie J.A."/>
            <person name="Ng W.-L."/>
            <person name="Kazmierczak K.M."/>
            <person name="Andrzejewski T.M."/>
            <person name="Davidsen T.M."/>
            <person name="Wayne K.J."/>
            <person name="Tettelin H."/>
            <person name="Glass J.I."/>
            <person name="Rusch D."/>
            <person name="Podicherti R."/>
            <person name="Tsui H.-C.T."/>
            <person name="Winkler M.E."/>
        </authorList>
    </citation>
    <scope>NUCLEOTIDE SEQUENCE</scope>
</reference>
<name>A0A381TV94_9ZZZZ</name>
<feature type="non-terminal residue" evidence="1">
    <location>
        <position position="1"/>
    </location>
</feature>
<dbReference type="AlphaFoldDB" id="A0A381TV94"/>
<protein>
    <recommendedName>
        <fullName evidence="2">SPOR domain-containing protein</fullName>
    </recommendedName>
</protein>
<organism evidence="1">
    <name type="scientific">marine metagenome</name>
    <dbReference type="NCBI Taxonomy" id="408172"/>
    <lineage>
        <taxon>unclassified sequences</taxon>
        <taxon>metagenomes</taxon>
        <taxon>ecological metagenomes</taxon>
    </lineage>
</organism>
<evidence type="ECO:0000313" key="1">
    <source>
        <dbReference type="EMBL" id="SVA18887.1"/>
    </source>
</evidence>